<dbReference type="STRING" id="418985.A0A1V9XPW5"/>
<proteinExistence type="inferred from homology"/>
<dbReference type="InterPro" id="IPR016095">
    <property type="entry name" value="Ribosomal_uL1_3-a/b-sand"/>
</dbReference>
<comment type="similarity">
    <text evidence="1">Belongs to the universal ribosomal protein uL1 family.</text>
</comment>
<dbReference type="OrthoDB" id="1747252at2759"/>
<dbReference type="GO" id="GO:1990904">
    <property type="term" value="C:ribonucleoprotein complex"/>
    <property type="evidence" value="ECO:0007669"/>
    <property type="project" value="UniProtKB-KW"/>
</dbReference>
<dbReference type="SUPFAM" id="SSF56808">
    <property type="entry name" value="Ribosomal protein L1"/>
    <property type="match status" value="1"/>
</dbReference>
<sequence length="451" mass="50912">MLIQLYRSAMRVQYGQCLCCSWRVLRSALQKLGCPTVRKSCGAGGRFRTMSINTVRGFLRVLAPSKQISPLAGVFGVQDSLGPWHQQLRGYPSQKHQKLILEAQKRNRARKLQKQEEIKIDFVTAQKTAALKKTSLKSKRYNPGDNLPPKPHDDVYLRSWYREANYSLEECILMHRELMHPTMLGREDNIIVASVELNMHAKKKNKYLEGFQGTLIYPHAFPNKSRITKILCFCQSGEEATLLMENGADLAGGAALVKKVASGEVDFSVYDHVLTSVDMVDEIQALKSILRKKMPSTRKTISADLLTMVKGYRKSVIYEVKRDIYEPDYAQVSVPLARLDMPLDHIEDNLKLLFIEVNEHMPAGRPMNSFISQVFLSSPPSPERFVLNKEPYEKYVAETLSVEMAATKGRGKTKTTIVEQKDVKEEEGEGEEAAADADKNEDGPEKVSRTA</sequence>
<comment type="caution">
    <text evidence="5">The sequence shown here is derived from an EMBL/GenBank/DDBJ whole genome shotgun (WGS) entry which is preliminary data.</text>
</comment>
<dbReference type="FunCoup" id="A0A1V9XPW5">
    <property type="interactions" value="859"/>
</dbReference>
<evidence type="ECO:0000256" key="3">
    <source>
        <dbReference type="ARBA" id="ARBA00023274"/>
    </source>
</evidence>
<evidence type="ECO:0000313" key="5">
    <source>
        <dbReference type="EMBL" id="OQR75526.1"/>
    </source>
</evidence>
<feature type="region of interest" description="Disordered" evidence="4">
    <location>
        <begin position="409"/>
        <end position="451"/>
    </location>
</feature>
<reference evidence="5 6" key="1">
    <citation type="journal article" date="2017" name="Gigascience">
        <title>Draft genome of the honey bee ectoparasitic mite, Tropilaelaps mercedesae, is shaped by the parasitic life history.</title>
        <authorList>
            <person name="Dong X."/>
            <person name="Armstrong S.D."/>
            <person name="Xia D."/>
            <person name="Makepeace B.L."/>
            <person name="Darby A.C."/>
            <person name="Kadowaki T."/>
        </authorList>
    </citation>
    <scope>NUCLEOTIDE SEQUENCE [LARGE SCALE GENOMIC DNA]</scope>
    <source>
        <strain evidence="5">Wuxi-XJTLU</strain>
    </source>
</reference>
<dbReference type="InterPro" id="IPR028364">
    <property type="entry name" value="Ribosomal_uL1/biogenesis"/>
</dbReference>
<keyword evidence="6" id="KW-1185">Reference proteome</keyword>
<dbReference type="InterPro" id="IPR023674">
    <property type="entry name" value="Ribosomal_uL1-like"/>
</dbReference>
<accession>A0A1V9XPW5</accession>
<dbReference type="EMBL" id="MNPL01006261">
    <property type="protein sequence ID" value="OQR75526.1"/>
    <property type="molecule type" value="Genomic_DNA"/>
</dbReference>
<dbReference type="Proteomes" id="UP000192247">
    <property type="component" value="Unassembled WGS sequence"/>
</dbReference>
<dbReference type="GO" id="GO:0005840">
    <property type="term" value="C:ribosome"/>
    <property type="evidence" value="ECO:0007669"/>
    <property type="project" value="UniProtKB-KW"/>
</dbReference>
<evidence type="ECO:0000256" key="1">
    <source>
        <dbReference type="ARBA" id="ARBA00010531"/>
    </source>
</evidence>
<feature type="compositionally biased region" description="Acidic residues" evidence="4">
    <location>
        <begin position="425"/>
        <end position="435"/>
    </location>
</feature>
<evidence type="ECO:0000256" key="2">
    <source>
        <dbReference type="ARBA" id="ARBA00022980"/>
    </source>
</evidence>
<dbReference type="PANTHER" id="PTHR36427">
    <property type="entry name" value="54S RIBOSOMAL PROTEIN L1, MITOCHONDRIAL"/>
    <property type="match status" value="1"/>
</dbReference>
<name>A0A1V9XPW5_9ACAR</name>
<dbReference type="PANTHER" id="PTHR36427:SF3">
    <property type="entry name" value="LARGE RIBOSOMAL SUBUNIT PROTEIN UL1M"/>
    <property type="match status" value="1"/>
</dbReference>
<protein>
    <submittedName>
        <fullName evidence="5">39S ribosomal protein L1</fullName>
    </submittedName>
</protein>
<dbReference type="AlphaFoldDB" id="A0A1V9XPW5"/>
<gene>
    <name evidence="5" type="ORF">BIW11_08359</name>
</gene>
<organism evidence="5 6">
    <name type="scientific">Tropilaelaps mercedesae</name>
    <dbReference type="NCBI Taxonomy" id="418985"/>
    <lineage>
        <taxon>Eukaryota</taxon>
        <taxon>Metazoa</taxon>
        <taxon>Ecdysozoa</taxon>
        <taxon>Arthropoda</taxon>
        <taxon>Chelicerata</taxon>
        <taxon>Arachnida</taxon>
        <taxon>Acari</taxon>
        <taxon>Parasitiformes</taxon>
        <taxon>Mesostigmata</taxon>
        <taxon>Gamasina</taxon>
        <taxon>Dermanyssoidea</taxon>
        <taxon>Laelapidae</taxon>
        <taxon>Tropilaelaps</taxon>
    </lineage>
</organism>
<dbReference type="InParanoid" id="A0A1V9XPW5"/>
<keyword evidence="2 5" id="KW-0689">Ribosomal protein</keyword>
<feature type="compositionally biased region" description="Basic and acidic residues" evidence="4">
    <location>
        <begin position="436"/>
        <end position="451"/>
    </location>
</feature>
<evidence type="ECO:0000256" key="4">
    <source>
        <dbReference type="SAM" id="MobiDB-lite"/>
    </source>
</evidence>
<evidence type="ECO:0000313" key="6">
    <source>
        <dbReference type="Proteomes" id="UP000192247"/>
    </source>
</evidence>
<dbReference type="Gene3D" id="3.30.190.20">
    <property type="match status" value="1"/>
</dbReference>
<dbReference type="Pfam" id="PF00687">
    <property type="entry name" value="Ribosomal_L1"/>
    <property type="match status" value="1"/>
</dbReference>
<dbReference type="Gene3D" id="3.40.50.790">
    <property type="match status" value="1"/>
</dbReference>
<keyword evidence="3" id="KW-0687">Ribonucleoprotein</keyword>